<evidence type="ECO:0000256" key="4">
    <source>
        <dbReference type="PROSITE-ProRule" id="PRU00520"/>
    </source>
</evidence>
<feature type="domain" description="Acylphosphatase-like" evidence="6">
    <location>
        <begin position="5"/>
        <end position="96"/>
    </location>
</feature>
<gene>
    <name evidence="7" type="primary">acyP</name>
    <name evidence="7" type="ORF">LMG27198_12320</name>
</gene>
<evidence type="ECO:0000313" key="7">
    <source>
        <dbReference type="EMBL" id="GLI92240.1"/>
    </source>
</evidence>
<dbReference type="PANTHER" id="PTHR47268:SF4">
    <property type="entry name" value="ACYLPHOSPHATASE"/>
    <property type="match status" value="1"/>
</dbReference>
<comment type="similarity">
    <text evidence="1 5">Belongs to the acylphosphatase family.</text>
</comment>
<dbReference type="EMBL" id="BSEC01000001">
    <property type="protein sequence ID" value="GLI92240.1"/>
    <property type="molecule type" value="Genomic_DNA"/>
</dbReference>
<evidence type="ECO:0000259" key="6">
    <source>
        <dbReference type="PROSITE" id="PS51160"/>
    </source>
</evidence>
<feature type="active site" evidence="4">
    <location>
        <position position="38"/>
    </location>
</feature>
<dbReference type="PROSITE" id="PS51160">
    <property type="entry name" value="ACYLPHOSPHATASE_3"/>
    <property type="match status" value="1"/>
</dbReference>
<dbReference type="InterPro" id="IPR017968">
    <property type="entry name" value="Acylphosphatase_CS"/>
</dbReference>
<dbReference type="PROSITE" id="PS00150">
    <property type="entry name" value="ACYLPHOSPHATASE_1"/>
    <property type="match status" value="1"/>
</dbReference>
<dbReference type="SUPFAM" id="SSF54975">
    <property type="entry name" value="Acylphosphatase/BLUF domain-like"/>
    <property type="match status" value="1"/>
</dbReference>
<organism evidence="7 8">
    <name type="scientific">Methylocystis echinoides</name>
    <dbReference type="NCBI Taxonomy" id="29468"/>
    <lineage>
        <taxon>Bacteria</taxon>
        <taxon>Pseudomonadati</taxon>
        <taxon>Pseudomonadota</taxon>
        <taxon>Alphaproteobacteria</taxon>
        <taxon>Hyphomicrobiales</taxon>
        <taxon>Methylocystaceae</taxon>
        <taxon>Methylocystis</taxon>
    </lineage>
</organism>
<dbReference type="InterPro" id="IPR020456">
    <property type="entry name" value="Acylphosphatase"/>
</dbReference>
<protein>
    <recommendedName>
        <fullName evidence="2 4">acylphosphatase</fullName>
        <ecNumber evidence="2 4">3.6.1.7</ecNumber>
    </recommendedName>
</protein>
<evidence type="ECO:0000256" key="3">
    <source>
        <dbReference type="ARBA" id="ARBA00047645"/>
    </source>
</evidence>
<dbReference type="InterPro" id="IPR001792">
    <property type="entry name" value="Acylphosphatase-like_dom"/>
</dbReference>
<keyword evidence="4" id="KW-0378">Hydrolase</keyword>
<name>A0A9W6LR47_9HYPH</name>
<sequence length="96" mass="10271">MSRRIVRFFVAGRVQGVGFRNFLVREANARSLDGWTRNRADGSVETLVAGPEQDIAAFLAAAARGPSASRVDRLWEAPAEADALSGVEGFGMAATF</sequence>
<evidence type="ECO:0000256" key="1">
    <source>
        <dbReference type="ARBA" id="ARBA00005614"/>
    </source>
</evidence>
<feature type="active site" evidence="4">
    <location>
        <position position="20"/>
    </location>
</feature>
<dbReference type="InterPro" id="IPR036046">
    <property type="entry name" value="Acylphosphatase-like_dom_sf"/>
</dbReference>
<dbReference type="GO" id="GO:0003998">
    <property type="term" value="F:acylphosphatase activity"/>
    <property type="evidence" value="ECO:0007669"/>
    <property type="project" value="UniProtKB-EC"/>
</dbReference>
<reference evidence="7" key="1">
    <citation type="journal article" date="2023" name="Int. J. Syst. Evol. Microbiol.">
        <title>Methylocystis iwaonis sp. nov., a type II methane-oxidizing bacterium from surface soil of a rice paddy field in Japan, and emended description of the genus Methylocystis (ex Whittenbury et al. 1970) Bowman et al. 1993.</title>
        <authorList>
            <person name="Kaise H."/>
            <person name="Sawadogo J.B."/>
            <person name="Alam M.S."/>
            <person name="Ueno C."/>
            <person name="Dianou D."/>
            <person name="Shinjo R."/>
            <person name="Asakawa S."/>
        </authorList>
    </citation>
    <scope>NUCLEOTIDE SEQUENCE</scope>
    <source>
        <strain evidence="7">LMG27198</strain>
    </source>
</reference>
<dbReference type="RefSeq" id="WP_281801333.1">
    <property type="nucleotide sequence ID" value="NZ_BSEC01000001.1"/>
</dbReference>
<dbReference type="PRINTS" id="PR00112">
    <property type="entry name" value="ACYLPHPHTASE"/>
</dbReference>
<dbReference type="Pfam" id="PF00708">
    <property type="entry name" value="Acylphosphatase"/>
    <property type="match status" value="1"/>
</dbReference>
<dbReference type="AlphaFoldDB" id="A0A9W6LR47"/>
<proteinExistence type="inferred from homology"/>
<dbReference type="Proteomes" id="UP001144323">
    <property type="component" value="Unassembled WGS sequence"/>
</dbReference>
<evidence type="ECO:0000256" key="5">
    <source>
        <dbReference type="RuleBase" id="RU004168"/>
    </source>
</evidence>
<evidence type="ECO:0000256" key="2">
    <source>
        <dbReference type="ARBA" id="ARBA00012150"/>
    </source>
</evidence>
<dbReference type="EC" id="3.6.1.7" evidence="2 4"/>
<comment type="catalytic activity">
    <reaction evidence="3 4">
        <text>an acyl phosphate + H2O = a carboxylate + phosphate + H(+)</text>
        <dbReference type="Rhea" id="RHEA:14965"/>
        <dbReference type="ChEBI" id="CHEBI:15377"/>
        <dbReference type="ChEBI" id="CHEBI:15378"/>
        <dbReference type="ChEBI" id="CHEBI:29067"/>
        <dbReference type="ChEBI" id="CHEBI:43474"/>
        <dbReference type="ChEBI" id="CHEBI:59918"/>
        <dbReference type="EC" id="3.6.1.7"/>
    </reaction>
</comment>
<accession>A0A9W6LR47</accession>
<evidence type="ECO:0000313" key="8">
    <source>
        <dbReference type="Proteomes" id="UP001144323"/>
    </source>
</evidence>
<keyword evidence="8" id="KW-1185">Reference proteome</keyword>
<comment type="caution">
    <text evidence="7">The sequence shown here is derived from an EMBL/GenBank/DDBJ whole genome shotgun (WGS) entry which is preliminary data.</text>
</comment>
<dbReference type="Gene3D" id="3.30.70.100">
    <property type="match status" value="1"/>
</dbReference>
<dbReference type="PANTHER" id="PTHR47268">
    <property type="entry name" value="ACYLPHOSPHATASE"/>
    <property type="match status" value="1"/>
</dbReference>